<feature type="compositionally biased region" description="Low complexity" evidence="1">
    <location>
        <begin position="91"/>
        <end position="104"/>
    </location>
</feature>
<dbReference type="AlphaFoldDB" id="A9U5J8"/>
<proteinExistence type="predicted"/>
<feature type="region of interest" description="Disordered" evidence="1">
    <location>
        <begin position="89"/>
        <end position="151"/>
    </location>
</feature>
<evidence type="ECO:0000313" key="2">
    <source>
        <dbReference type="EMBL" id="EDQ49057.1"/>
    </source>
</evidence>
<protein>
    <submittedName>
        <fullName evidence="2">Predicted protein</fullName>
    </submittedName>
</protein>
<gene>
    <name evidence="2" type="ORF">PHYPADRAFT_102707</name>
</gene>
<feature type="compositionally biased region" description="Basic and acidic residues" evidence="1">
    <location>
        <begin position="105"/>
        <end position="115"/>
    </location>
</feature>
<feature type="region of interest" description="Disordered" evidence="1">
    <location>
        <begin position="1"/>
        <end position="62"/>
    </location>
</feature>
<organism>
    <name type="scientific">Physcomitrium patens</name>
    <name type="common">Spreading-leaved earth moss</name>
    <name type="synonym">Physcomitrella patens</name>
    <dbReference type="NCBI Taxonomy" id="3218"/>
    <lineage>
        <taxon>Eukaryota</taxon>
        <taxon>Viridiplantae</taxon>
        <taxon>Streptophyta</taxon>
        <taxon>Embryophyta</taxon>
        <taxon>Bryophyta</taxon>
        <taxon>Bryophytina</taxon>
        <taxon>Bryopsida</taxon>
        <taxon>Funariidae</taxon>
        <taxon>Funariales</taxon>
        <taxon>Funariaceae</taxon>
        <taxon>Physcomitrium</taxon>
    </lineage>
</organism>
<reference evidence="2" key="1">
    <citation type="journal article" date="2008" name="Science">
        <title>The Physcomitrella genome reveals evolutionary insights into the conquest of land by plants.</title>
        <authorList>
            <person name="Rensing S."/>
            <person name="Lang D."/>
            <person name="Zimmer A."/>
            <person name="Terry A."/>
            <person name="Salamov A."/>
            <person name="Shapiro H."/>
            <person name="Nishiyama T."/>
            <person name="Perroud P.-F."/>
            <person name="Lindquist E."/>
            <person name="Kamisugi Y."/>
            <person name="Tanahashi T."/>
            <person name="Sakakibara K."/>
            <person name="Fujita T."/>
            <person name="Oishi K."/>
            <person name="Shin-I T."/>
            <person name="Kuroki Y."/>
            <person name="Toyoda A."/>
            <person name="Suzuki Y."/>
            <person name="Hashimoto A."/>
            <person name="Yamaguchi K."/>
            <person name="Sugano A."/>
            <person name="Kohara Y."/>
            <person name="Fujiyama A."/>
            <person name="Anterola A."/>
            <person name="Aoki S."/>
            <person name="Ashton N."/>
            <person name="Barbazuk W.B."/>
            <person name="Barker E."/>
            <person name="Bennetzen J."/>
            <person name="Bezanilla M."/>
            <person name="Blankenship R."/>
            <person name="Cho S.H."/>
            <person name="Dutcher S."/>
            <person name="Estelle M."/>
            <person name="Fawcett J.A."/>
            <person name="Gundlach H."/>
            <person name="Hanada K."/>
            <person name="Heyl A."/>
            <person name="Hicks K.A."/>
            <person name="Hugh J."/>
            <person name="Lohr M."/>
            <person name="Mayer K."/>
            <person name="Melkozernov A."/>
            <person name="Murata T."/>
            <person name="Nelson D."/>
            <person name="Pils B."/>
            <person name="Prigge M."/>
            <person name="Reiss B."/>
            <person name="Renner T."/>
            <person name="Rombauts S."/>
            <person name="Rushton P."/>
            <person name="Sanderfoot A."/>
            <person name="Schween G."/>
            <person name="Shiu S.-H."/>
            <person name="Stueber K."/>
            <person name="Theodoulou F.L."/>
            <person name="Tu H."/>
            <person name="Van de Peer Y."/>
            <person name="Verrier P.J."/>
            <person name="Waters E."/>
            <person name="Wood A."/>
            <person name="Yang L."/>
            <person name="Cove D."/>
            <person name="Cuming A."/>
            <person name="Hasebe M."/>
            <person name="Lucas S."/>
            <person name="Mishler D.B."/>
            <person name="Reski R."/>
            <person name="Grigoriev I."/>
            <person name="Quatrano R.S."/>
            <person name="Boore J.L."/>
        </authorList>
    </citation>
    <scope>NUCLEOTIDE SEQUENCE [LARGE SCALE GENOMIC DNA]</scope>
</reference>
<accession>A9U5J8</accession>
<evidence type="ECO:0000256" key="1">
    <source>
        <dbReference type="SAM" id="MobiDB-lite"/>
    </source>
</evidence>
<name>A9U5J8_PHYPA</name>
<dbReference type="EMBL" id="DS545530">
    <property type="protein sequence ID" value="EDQ49057.1"/>
    <property type="molecule type" value="Genomic_DNA"/>
</dbReference>
<sequence>MSPFGTPPHHAIQSGASPTPVGQGRANTRVADEPVIWSYRRKGEGTWGRHAAEDASPDYNSRCEAPRFSSWALSGSLAVTREILRSAAGRFSSSSSSSSSSSFFKQEEGKGREGKGPALGSKPGGHKSHTQNNSKAKLGSPDRGLCHHADSDGQFHSTLPIKDIKRIGGCRDDALAGMPSDEPRAQLAFKNSMIHGILQFTLRIAFRCVLHRCKSQDIRC</sequence>